<keyword evidence="3" id="KW-1185">Reference proteome</keyword>
<feature type="transmembrane region" description="Helical" evidence="1">
    <location>
        <begin position="32"/>
        <end position="50"/>
    </location>
</feature>
<gene>
    <name evidence="2" type="ORF">SCMU_08260</name>
</gene>
<sequence>MPFVAPHVAAATGAKKPATSAPQTALIAKKATILPTAVAASLALAMFRILRTPNRTGETFTGGLRRGA</sequence>
<organism evidence="2 3">
    <name type="scientific">Sinomonas cyclohexanicum</name>
    <name type="common">Corynebacterium cyclohexanicum</name>
    <dbReference type="NCBI Taxonomy" id="322009"/>
    <lineage>
        <taxon>Bacteria</taxon>
        <taxon>Bacillati</taxon>
        <taxon>Actinomycetota</taxon>
        <taxon>Actinomycetes</taxon>
        <taxon>Micrococcales</taxon>
        <taxon>Micrococcaceae</taxon>
        <taxon>Sinomonas</taxon>
    </lineage>
</organism>
<reference evidence="2 3" key="1">
    <citation type="journal article" date="2021" name="J. Biosci. Bioeng.">
        <title>Identification and characterization of a chc gene cluster responsible for the aromatization pathway of cyclohexanecarboxylate degradation in Sinomonas cyclohexanicum ATCC 51369.</title>
        <authorList>
            <person name="Yamamoto T."/>
            <person name="Hasegawa Y."/>
            <person name="Lau P.C.K."/>
            <person name="Iwaki H."/>
        </authorList>
    </citation>
    <scope>NUCLEOTIDE SEQUENCE [LARGE SCALE GENOMIC DNA]</scope>
    <source>
        <strain evidence="2 3">ATCC 51369</strain>
    </source>
</reference>
<evidence type="ECO:0000256" key="1">
    <source>
        <dbReference type="SAM" id="Phobius"/>
    </source>
</evidence>
<dbReference type="EMBL" id="AP024525">
    <property type="protein sequence ID" value="BCT74984.1"/>
    <property type="molecule type" value="Genomic_DNA"/>
</dbReference>
<accession>A0ABM7PS02</accession>
<keyword evidence="1" id="KW-1133">Transmembrane helix</keyword>
<proteinExistence type="predicted"/>
<dbReference type="Proteomes" id="UP001319861">
    <property type="component" value="Chromosome"/>
</dbReference>
<evidence type="ECO:0000313" key="2">
    <source>
        <dbReference type="EMBL" id="BCT74984.1"/>
    </source>
</evidence>
<keyword evidence="1" id="KW-0472">Membrane</keyword>
<protein>
    <submittedName>
        <fullName evidence="2">Uncharacterized protein</fullName>
    </submittedName>
</protein>
<evidence type="ECO:0000313" key="3">
    <source>
        <dbReference type="Proteomes" id="UP001319861"/>
    </source>
</evidence>
<keyword evidence="1" id="KW-0812">Transmembrane</keyword>
<name>A0ABM7PS02_SINCY</name>